<gene>
    <name evidence="1" type="ORF">ALIPUT_01732</name>
</gene>
<keyword evidence="2" id="KW-1185">Reference proteome</keyword>
<dbReference type="EMBL" id="ABFK02000020">
    <property type="protein sequence ID" value="EDS02213.1"/>
    <property type="molecule type" value="Genomic_DNA"/>
</dbReference>
<comment type="caution">
    <text evidence="1">The sequence shown here is derived from an EMBL/GenBank/DDBJ whole genome shotgun (WGS) entry which is preliminary data.</text>
</comment>
<protein>
    <submittedName>
        <fullName evidence="1">Uncharacterized protein</fullName>
    </submittedName>
</protein>
<reference evidence="1" key="1">
    <citation type="submission" date="2007-10" db="EMBL/GenBank/DDBJ databases">
        <authorList>
            <person name="Fulton L."/>
            <person name="Clifton S."/>
            <person name="Fulton B."/>
            <person name="Xu J."/>
            <person name="Minx P."/>
            <person name="Pepin K.H."/>
            <person name="Johnson M."/>
            <person name="Thiruvilangam P."/>
            <person name="Bhonagiri V."/>
            <person name="Nash W.E."/>
            <person name="Mardis E.R."/>
            <person name="Wilson R.K."/>
        </authorList>
    </citation>
    <scope>NUCLEOTIDE SEQUENCE [LARGE SCALE GENOMIC DNA]</scope>
    <source>
        <strain evidence="1">DSM 17216</strain>
    </source>
</reference>
<evidence type="ECO:0000313" key="1">
    <source>
        <dbReference type="EMBL" id="EDS02213.1"/>
    </source>
</evidence>
<dbReference type="Proteomes" id="UP000005819">
    <property type="component" value="Unassembled WGS sequence"/>
</dbReference>
<sequence length="41" mass="4763">MRNNYAKLQKKCKSFPPDRFFSPAESPRASKAVKIYIFVPT</sequence>
<dbReference type="AlphaFoldDB" id="B0MWZ6"/>
<dbReference type="HOGENOM" id="CLU_3264719_0_0_10"/>
<accession>B0MWZ6</accession>
<proteinExistence type="predicted"/>
<name>B0MWZ6_9BACT</name>
<organism evidence="1 2">
    <name type="scientific">Alistipes putredinis DSM 17216</name>
    <dbReference type="NCBI Taxonomy" id="445970"/>
    <lineage>
        <taxon>Bacteria</taxon>
        <taxon>Pseudomonadati</taxon>
        <taxon>Bacteroidota</taxon>
        <taxon>Bacteroidia</taxon>
        <taxon>Bacteroidales</taxon>
        <taxon>Rikenellaceae</taxon>
        <taxon>Alistipes</taxon>
    </lineage>
</organism>
<reference evidence="1" key="2">
    <citation type="submission" date="2013-09" db="EMBL/GenBank/DDBJ databases">
        <title>Draft genome sequence of Alistipes putredinis (DSM 17216).</title>
        <authorList>
            <person name="Sudarsanam P."/>
            <person name="Ley R."/>
            <person name="Guruge J."/>
            <person name="Turnbaugh P.J."/>
            <person name="Mahowald M."/>
            <person name="Liep D."/>
            <person name="Gordon J."/>
        </authorList>
    </citation>
    <scope>NUCLEOTIDE SEQUENCE</scope>
    <source>
        <strain evidence="1">DSM 17216</strain>
    </source>
</reference>
<evidence type="ECO:0000313" key="2">
    <source>
        <dbReference type="Proteomes" id="UP000005819"/>
    </source>
</evidence>